<sequence length="1273" mass="150034">MYSLENKSNLKNYPNILKKTLKFPKCDSCEIENQPPIIYCPFDEQLICASCYHRKEHHENKRQWFFDLARKKFTNEITSVKNDPNSDERVGIHLLCLCETKISILEIIKSIGGDLTQTNRYGQTQFHELCSRNPTIMQIEFFLKSGCNFRNSDYLKNTAIIFICSKEPELRLLNYCLKNGADLEQKNEIGKNCVHFMFQNSLNLRSLIYLTKLKVDLNCKDKRQKTPLHYFFEEENSIKSKKFIKIVDLCIKNGFDIHSCDEKKETLFHLIVKKIEKDDLWVLDYFLSKGFDPNIPNINNNTPLQMYCESAETTIEGIKMFFGRGLPLDFTIKNAHGSSIFSSICYGFQDLNLIEYILKERLETLNNKNCKSKIKIDINPTKDMSETLLHFVCRRRPSVELMKLFLQNGANVNILNDNKCTAYFYVLEKRLHTTDLEMFLKYGYNVNLDGSAFYICDQCPDKDFIKMFIKEKYNFNEKGDWKGNTAFHKVCKAWDFNFETLKLCLSHGCKLNIKNKKEETPFSWICRYNPDPEILKLCFENGAKCYITDNFDPFRYVCESPKVNLESIKLFYDNTKISFNNKDQSGKTEFDLIMKNDSSLKTIKYCLSKGAKINKGDNRGKSMTTFHYLCQGKPSMQAINFFLQKGADLHLKDQNLKTAFHHICENHLDYEIIQFFLKNGAQLNDFDKEHKTPYQSICRNQKLTAKILKLCYRYDQNLDQKTSDSKTLFHLACNNTNNAPIPILKFFLKRGISFRVCDSSNESPISLLCKNDLTMEKLKLFIKYGSEMDHIMERDSNILLAISQNFRYLYLKNPNEAIKFIEVYLENFGNSKPLMGFLQKSFRIICNQEKIPILVLKAFLDYAPLLNLNERGPYGYTPFNLFCKRKRNYDKLKLFLQKIEFFNINKSDLWGSTPLHFVCKHSNNTFKKVKLLLMYGAEINAIDEKCKTPFHHFVKHHHGYRSIIKFLETNADPSIKNINYITPLTYFMGFVLSETYVKKLLQMENYQYAVLIKNFQLFFEREEFTDYEINGIKVHALLLEFRIQKKIEKIKEILEKYSKGSIELFLKWVYYEKMPDFELKTEEEKSTIKRDKKITLEDYLKQKNNFFQIIKEFDILLFEERFTLKGSLKEMFLDNDSKDFTIIIPDENNESEDLHQNINENSENSENSEEESKGCNVRTIKIHKLVLQCRSELFRGVFLSINEQEIAEITNYSDISYESFLILVEYLYTEKIDEKKLTRKNIEELSGAVDYYQLNPRCSLMWYIQSKCIDEDY</sequence>
<gene>
    <name evidence="7" type="ORF">M0813_16339</name>
</gene>
<name>A0ABQ8Z079_9EUKA</name>
<dbReference type="PROSITE" id="PS50119">
    <property type="entry name" value="ZF_BBOX"/>
    <property type="match status" value="1"/>
</dbReference>
<keyword evidence="4" id="KW-0479">Metal-binding</keyword>
<proteinExistence type="predicted"/>
<dbReference type="PROSITE" id="PS50088">
    <property type="entry name" value="ANK_REPEAT"/>
    <property type="match status" value="2"/>
</dbReference>
<dbReference type="InterPro" id="IPR036770">
    <property type="entry name" value="Ankyrin_rpt-contain_sf"/>
</dbReference>
<dbReference type="InterPro" id="IPR011333">
    <property type="entry name" value="SKP1/BTB/POZ_sf"/>
</dbReference>
<dbReference type="Gene3D" id="3.30.710.10">
    <property type="entry name" value="Potassium Channel Kv1.1, Chain A"/>
    <property type="match status" value="1"/>
</dbReference>
<dbReference type="InterPro" id="IPR000315">
    <property type="entry name" value="Znf_B-box"/>
</dbReference>
<keyword evidence="1" id="KW-0677">Repeat</keyword>
<dbReference type="SUPFAM" id="SSF48403">
    <property type="entry name" value="Ankyrin repeat"/>
    <property type="match status" value="2"/>
</dbReference>
<dbReference type="SMART" id="SM00225">
    <property type="entry name" value="BTB"/>
    <property type="match status" value="1"/>
</dbReference>
<feature type="domain" description="BTB" evidence="5">
    <location>
        <begin position="1178"/>
        <end position="1236"/>
    </location>
</feature>
<evidence type="ECO:0000313" key="7">
    <source>
        <dbReference type="EMBL" id="KAJ6250283.1"/>
    </source>
</evidence>
<comment type="caution">
    <text evidence="7">The sequence shown here is derived from an EMBL/GenBank/DDBJ whole genome shotgun (WGS) entry which is preliminary data.</text>
</comment>
<evidence type="ECO:0000256" key="2">
    <source>
        <dbReference type="ARBA" id="ARBA00023043"/>
    </source>
</evidence>
<dbReference type="CDD" id="cd18186">
    <property type="entry name" value="BTB_POZ_ZBTB_KLHL-like"/>
    <property type="match status" value="1"/>
</dbReference>
<dbReference type="PROSITE" id="PS50297">
    <property type="entry name" value="ANK_REP_REGION"/>
    <property type="match status" value="1"/>
</dbReference>
<dbReference type="Pfam" id="PF00651">
    <property type="entry name" value="BTB"/>
    <property type="match status" value="1"/>
</dbReference>
<keyword evidence="8" id="KW-1185">Reference proteome</keyword>
<accession>A0ABQ8Z079</accession>
<dbReference type="InterPro" id="IPR002110">
    <property type="entry name" value="Ankyrin_rpt"/>
</dbReference>
<dbReference type="PROSITE" id="PS50097">
    <property type="entry name" value="BTB"/>
    <property type="match status" value="1"/>
</dbReference>
<dbReference type="Pfam" id="PF12796">
    <property type="entry name" value="Ank_2"/>
    <property type="match status" value="1"/>
</dbReference>
<reference evidence="7" key="1">
    <citation type="submission" date="2022-08" db="EMBL/GenBank/DDBJ databases">
        <title>Novel sulfate-reducing endosymbionts in the free-living metamonad Anaeramoeba.</title>
        <authorList>
            <person name="Jerlstrom-Hultqvist J."/>
            <person name="Cepicka I."/>
            <person name="Gallot-Lavallee L."/>
            <person name="Salas-Leiva D."/>
            <person name="Curtis B.A."/>
            <person name="Zahonova K."/>
            <person name="Pipaliya S."/>
            <person name="Dacks J."/>
            <person name="Roger A.J."/>
        </authorList>
    </citation>
    <scope>NUCLEOTIDE SEQUENCE</scope>
    <source>
        <strain evidence="7">Schooner1</strain>
    </source>
</reference>
<evidence type="ECO:0000313" key="8">
    <source>
        <dbReference type="Proteomes" id="UP001150062"/>
    </source>
</evidence>
<dbReference type="Gene3D" id="1.25.40.20">
    <property type="entry name" value="Ankyrin repeat-containing domain"/>
    <property type="match status" value="4"/>
</dbReference>
<dbReference type="PANTHER" id="PTHR24198">
    <property type="entry name" value="ANKYRIN REPEAT AND PROTEIN KINASE DOMAIN-CONTAINING PROTEIN"/>
    <property type="match status" value="1"/>
</dbReference>
<keyword evidence="4" id="KW-0862">Zinc</keyword>
<protein>
    <submittedName>
        <fullName evidence="7">Ankyrin repeat-containing protein</fullName>
    </submittedName>
</protein>
<organism evidence="7 8">
    <name type="scientific">Anaeramoeba flamelloides</name>
    <dbReference type="NCBI Taxonomy" id="1746091"/>
    <lineage>
        <taxon>Eukaryota</taxon>
        <taxon>Metamonada</taxon>
        <taxon>Anaeramoebidae</taxon>
        <taxon>Anaeramoeba</taxon>
    </lineage>
</organism>
<keyword evidence="2 3" id="KW-0040">ANK repeat</keyword>
<dbReference type="InterPro" id="IPR000210">
    <property type="entry name" value="BTB/POZ_dom"/>
</dbReference>
<evidence type="ECO:0000256" key="4">
    <source>
        <dbReference type="PROSITE-ProRule" id="PRU00024"/>
    </source>
</evidence>
<feature type="repeat" description="ANK" evidence="3">
    <location>
        <begin position="910"/>
        <end position="944"/>
    </location>
</feature>
<dbReference type="SUPFAM" id="SSF54695">
    <property type="entry name" value="POZ domain"/>
    <property type="match status" value="1"/>
</dbReference>
<keyword evidence="4" id="KW-0863">Zinc-finger</keyword>
<evidence type="ECO:0000259" key="6">
    <source>
        <dbReference type="PROSITE" id="PS50119"/>
    </source>
</evidence>
<dbReference type="Pfam" id="PF00023">
    <property type="entry name" value="Ank"/>
    <property type="match status" value="1"/>
</dbReference>
<dbReference type="Proteomes" id="UP001150062">
    <property type="component" value="Unassembled WGS sequence"/>
</dbReference>
<dbReference type="SMART" id="SM00248">
    <property type="entry name" value="ANK"/>
    <property type="match status" value="19"/>
</dbReference>
<evidence type="ECO:0000256" key="3">
    <source>
        <dbReference type="PROSITE-ProRule" id="PRU00023"/>
    </source>
</evidence>
<evidence type="ECO:0000259" key="5">
    <source>
        <dbReference type="PROSITE" id="PS50097"/>
    </source>
</evidence>
<feature type="repeat" description="ANK" evidence="3">
    <location>
        <begin position="384"/>
        <end position="417"/>
    </location>
</feature>
<dbReference type="PANTHER" id="PTHR24198:SF165">
    <property type="entry name" value="ANKYRIN REPEAT-CONTAINING PROTEIN-RELATED"/>
    <property type="match status" value="1"/>
</dbReference>
<dbReference type="EMBL" id="JAOAOG010000084">
    <property type="protein sequence ID" value="KAJ6250283.1"/>
    <property type="molecule type" value="Genomic_DNA"/>
</dbReference>
<feature type="domain" description="B box-type" evidence="6">
    <location>
        <begin position="26"/>
        <end position="68"/>
    </location>
</feature>
<evidence type="ECO:0000256" key="1">
    <source>
        <dbReference type="ARBA" id="ARBA00022737"/>
    </source>
</evidence>